<feature type="transmembrane region" description="Helical" evidence="11">
    <location>
        <begin position="88"/>
        <end position="108"/>
    </location>
</feature>
<protein>
    <submittedName>
        <fullName evidence="12">FHS family L-fucose permease-like MFS transporter</fullName>
    </submittedName>
</protein>
<sequence>MAAPIPVHAKMHTEQALASRALVVALVALFFIWGGLTSLNDILIPKLKGLFSLSYTEAMLTQFAFFMAYFIVSLPAGALIARIGYLKGIVVGLGTMSAGCLMFVPASLSGIYSTFLAALFVLASGITILQVAANPLIANLGDAATSHSRLTLAQAFNSLGTTLFPPVGALIILGSMNKVDPATLAPAQRTLFLAREAAVIGHAYIAIAAILLAVALFFLLRRGAITGGHGEAGTLAGSFALLKQKRLGGGVISIFLYVGAEVAIGSMLVNYLAQERVLGLTEQMAGTLIAFYWGGAMVGRFIGAAILRRFRPGLVLSTACLGAIALIVLSATSAGVIAGYTILAVGLMNAIMFPTIFSLGVEGLGDRTPQGSGLLCMAIVGGALIPLLTGAVADATSLAAALAIPGGCYLLIAIYGWSARNPA</sequence>
<evidence type="ECO:0000256" key="11">
    <source>
        <dbReference type="SAM" id="Phobius"/>
    </source>
</evidence>
<evidence type="ECO:0000256" key="10">
    <source>
        <dbReference type="ARBA" id="ARBA00023136"/>
    </source>
</evidence>
<dbReference type="GO" id="GO:0055056">
    <property type="term" value="F:D-glucose transmembrane transporter activity"/>
    <property type="evidence" value="ECO:0007669"/>
    <property type="project" value="InterPro"/>
</dbReference>
<keyword evidence="7" id="KW-0762">Sugar transport</keyword>
<evidence type="ECO:0000256" key="4">
    <source>
        <dbReference type="ARBA" id="ARBA00022448"/>
    </source>
</evidence>
<comment type="similarity">
    <text evidence="3">Belongs to the major facilitator superfamily. FHS transporter (TC 2.A.1.7) family.</text>
</comment>
<reference evidence="12 13" key="1">
    <citation type="submission" date="2020-08" db="EMBL/GenBank/DDBJ databases">
        <title>Genomic Encyclopedia of Type Strains, Phase IV (KMG-IV): sequencing the most valuable type-strain genomes for metagenomic binning, comparative biology and taxonomic classification.</title>
        <authorList>
            <person name="Goeker M."/>
        </authorList>
    </citation>
    <scope>NUCLEOTIDE SEQUENCE [LARGE SCALE GENOMIC DNA]</scope>
    <source>
        <strain evidence="12 13">DSM 7465</strain>
    </source>
</reference>
<comment type="caution">
    <text evidence="12">The sequence shown here is derived from an EMBL/GenBank/DDBJ whole genome shotgun (WGS) entry which is preliminary data.</text>
</comment>
<feature type="transmembrane region" description="Helical" evidence="11">
    <location>
        <begin position="251"/>
        <end position="273"/>
    </location>
</feature>
<comment type="subcellular location">
    <subcellularLocation>
        <location evidence="2">Cell inner membrane</location>
        <topology evidence="2">Multi-pass membrane protein</topology>
    </subcellularLocation>
</comment>
<evidence type="ECO:0000256" key="5">
    <source>
        <dbReference type="ARBA" id="ARBA00022475"/>
    </source>
</evidence>
<dbReference type="PANTHER" id="PTHR43702:SF3">
    <property type="entry name" value="PROTEIN TSGA"/>
    <property type="match status" value="1"/>
</dbReference>
<feature type="transmembrane region" description="Helical" evidence="11">
    <location>
        <begin position="197"/>
        <end position="220"/>
    </location>
</feature>
<dbReference type="GO" id="GO:0005886">
    <property type="term" value="C:plasma membrane"/>
    <property type="evidence" value="ECO:0007669"/>
    <property type="project" value="UniProtKB-SubCell"/>
</dbReference>
<dbReference type="EMBL" id="JACHOV010000011">
    <property type="protein sequence ID" value="MBB4642537.1"/>
    <property type="molecule type" value="Genomic_DNA"/>
</dbReference>
<evidence type="ECO:0000256" key="6">
    <source>
        <dbReference type="ARBA" id="ARBA00022519"/>
    </source>
</evidence>
<feature type="transmembrane region" description="Helical" evidence="11">
    <location>
        <begin position="158"/>
        <end position="177"/>
    </location>
</feature>
<dbReference type="PANTHER" id="PTHR43702">
    <property type="entry name" value="L-FUCOSE-PROTON SYMPORTER"/>
    <property type="match status" value="1"/>
</dbReference>
<evidence type="ECO:0000256" key="8">
    <source>
        <dbReference type="ARBA" id="ARBA00022692"/>
    </source>
</evidence>
<feature type="transmembrane region" description="Helical" evidence="11">
    <location>
        <begin position="337"/>
        <end position="361"/>
    </location>
</feature>
<gene>
    <name evidence="12" type="ORF">HNQ99_002868</name>
</gene>
<evidence type="ECO:0000313" key="13">
    <source>
        <dbReference type="Proteomes" id="UP000575068"/>
    </source>
</evidence>
<dbReference type="InterPro" id="IPR036259">
    <property type="entry name" value="MFS_trans_sf"/>
</dbReference>
<dbReference type="Proteomes" id="UP000575068">
    <property type="component" value="Unassembled WGS sequence"/>
</dbReference>
<dbReference type="Pfam" id="PF07690">
    <property type="entry name" value="MFS_1"/>
    <property type="match status" value="1"/>
</dbReference>
<dbReference type="GO" id="GO:1904659">
    <property type="term" value="P:D-glucose transmembrane transport"/>
    <property type="evidence" value="ECO:0007669"/>
    <property type="project" value="InterPro"/>
</dbReference>
<accession>A0A840HY66</accession>
<evidence type="ECO:0000256" key="1">
    <source>
        <dbReference type="ARBA" id="ARBA00003321"/>
    </source>
</evidence>
<dbReference type="Gene3D" id="1.20.1250.20">
    <property type="entry name" value="MFS general substrate transporter like domains"/>
    <property type="match status" value="2"/>
</dbReference>
<evidence type="ECO:0000256" key="9">
    <source>
        <dbReference type="ARBA" id="ARBA00022989"/>
    </source>
</evidence>
<feature type="transmembrane region" description="Helical" evidence="11">
    <location>
        <begin position="21"/>
        <end position="39"/>
    </location>
</feature>
<feature type="transmembrane region" description="Helical" evidence="11">
    <location>
        <begin position="398"/>
        <end position="417"/>
    </location>
</feature>
<evidence type="ECO:0000256" key="3">
    <source>
        <dbReference type="ARBA" id="ARBA00009120"/>
    </source>
</evidence>
<dbReference type="CDD" id="cd17394">
    <property type="entry name" value="MFS_FucP_like"/>
    <property type="match status" value="1"/>
</dbReference>
<dbReference type="AlphaFoldDB" id="A0A840HY66"/>
<keyword evidence="6" id="KW-0997">Cell inner membrane</keyword>
<feature type="transmembrane region" description="Helical" evidence="11">
    <location>
        <begin position="114"/>
        <end position="137"/>
    </location>
</feature>
<evidence type="ECO:0000256" key="2">
    <source>
        <dbReference type="ARBA" id="ARBA00004429"/>
    </source>
</evidence>
<dbReference type="InterPro" id="IPR050375">
    <property type="entry name" value="MFS_TsgA-like"/>
</dbReference>
<keyword evidence="5" id="KW-1003">Cell membrane</keyword>
<evidence type="ECO:0000256" key="7">
    <source>
        <dbReference type="ARBA" id="ARBA00022597"/>
    </source>
</evidence>
<proteinExistence type="inferred from homology"/>
<dbReference type="SUPFAM" id="SSF103473">
    <property type="entry name" value="MFS general substrate transporter"/>
    <property type="match status" value="1"/>
</dbReference>
<keyword evidence="13" id="KW-1185">Reference proteome</keyword>
<keyword evidence="8 11" id="KW-0812">Transmembrane</keyword>
<keyword evidence="9 11" id="KW-1133">Transmembrane helix</keyword>
<feature type="transmembrane region" description="Helical" evidence="11">
    <location>
        <begin position="373"/>
        <end position="392"/>
    </location>
</feature>
<keyword evidence="4" id="KW-0813">Transport</keyword>
<dbReference type="NCBIfam" id="TIGR01272">
    <property type="entry name" value="gluP"/>
    <property type="match status" value="1"/>
</dbReference>
<dbReference type="InterPro" id="IPR011701">
    <property type="entry name" value="MFS"/>
</dbReference>
<feature type="transmembrane region" description="Helical" evidence="11">
    <location>
        <begin position="285"/>
        <end position="307"/>
    </location>
</feature>
<dbReference type="GO" id="GO:0005354">
    <property type="term" value="F:galactose transmembrane transporter activity"/>
    <property type="evidence" value="ECO:0007669"/>
    <property type="project" value="InterPro"/>
</dbReference>
<name>A0A840HY66_9SPHN</name>
<comment type="function">
    <text evidence="1">Intake of glucose and galactose.</text>
</comment>
<dbReference type="RefSeq" id="WP_184476718.1">
    <property type="nucleotide sequence ID" value="NZ_JACHOV010000011.1"/>
</dbReference>
<dbReference type="InterPro" id="IPR005964">
    <property type="entry name" value="Glc/Gal_transptr_bac"/>
</dbReference>
<evidence type="ECO:0000313" key="12">
    <source>
        <dbReference type="EMBL" id="MBB4642537.1"/>
    </source>
</evidence>
<keyword evidence="10 11" id="KW-0472">Membrane</keyword>
<feature type="transmembrane region" description="Helical" evidence="11">
    <location>
        <begin position="314"/>
        <end position="331"/>
    </location>
</feature>
<feature type="transmembrane region" description="Helical" evidence="11">
    <location>
        <begin position="59"/>
        <end position="81"/>
    </location>
</feature>
<organism evidence="12 13">
    <name type="scientific">Rhizorhapis suberifaciens</name>
    <name type="common">corky root of lettuce</name>
    <dbReference type="NCBI Taxonomy" id="13656"/>
    <lineage>
        <taxon>Bacteria</taxon>
        <taxon>Pseudomonadati</taxon>
        <taxon>Pseudomonadota</taxon>
        <taxon>Alphaproteobacteria</taxon>
        <taxon>Sphingomonadales</taxon>
        <taxon>Sphingomonadaceae</taxon>
        <taxon>Rhizorhapis</taxon>
    </lineage>
</organism>